<reference evidence="1 2" key="1">
    <citation type="submission" date="2019-10" db="EMBL/GenBank/DDBJ databases">
        <authorList>
            <person name="Palmer J.M."/>
        </authorList>
    </citation>
    <scope>NUCLEOTIDE SEQUENCE [LARGE SCALE GENOMIC DNA]</scope>
    <source>
        <strain evidence="1 2">TWF696</strain>
    </source>
</reference>
<proteinExistence type="predicted"/>
<name>A0AAV9U0P7_9PEZI</name>
<comment type="caution">
    <text evidence="1">The sequence shown here is derived from an EMBL/GenBank/DDBJ whole genome shotgun (WGS) entry which is preliminary data.</text>
</comment>
<accession>A0AAV9U0P7</accession>
<protein>
    <submittedName>
        <fullName evidence="1">Uncharacterized protein</fullName>
    </submittedName>
</protein>
<gene>
    <name evidence="1" type="ORF">TWF696_002802</name>
</gene>
<dbReference type="AlphaFoldDB" id="A0AAV9U0P7"/>
<evidence type="ECO:0000313" key="2">
    <source>
        <dbReference type="Proteomes" id="UP001375240"/>
    </source>
</evidence>
<dbReference type="EMBL" id="JAVHNQ010000014">
    <property type="protein sequence ID" value="KAK6332780.1"/>
    <property type="molecule type" value="Genomic_DNA"/>
</dbReference>
<evidence type="ECO:0000313" key="1">
    <source>
        <dbReference type="EMBL" id="KAK6332780.1"/>
    </source>
</evidence>
<organism evidence="1 2">
    <name type="scientific">Orbilia brochopaga</name>
    <dbReference type="NCBI Taxonomy" id="3140254"/>
    <lineage>
        <taxon>Eukaryota</taxon>
        <taxon>Fungi</taxon>
        <taxon>Dikarya</taxon>
        <taxon>Ascomycota</taxon>
        <taxon>Pezizomycotina</taxon>
        <taxon>Orbiliomycetes</taxon>
        <taxon>Orbiliales</taxon>
        <taxon>Orbiliaceae</taxon>
        <taxon>Orbilia</taxon>
    </lineage>
</organism>
<sequence>MFHPVPESFHLPHASLHLPEDDVCFVFVTGEDVATDELAAQTLERAQRCGNLARSRGIVFLQTADHRYAFSALQRRLQCEFESAGGRPFLLPLSNVEDLTPVLESFVRELRAQKTAQAERSEALRRARMLRSLNLLGKAVTHTNITEHAVYGLAEAFPSMGAYSEACLDKNARKRLAATLLSDEQDDIGGQRLVDSLVDFWQHDRTADC</sequence>
<keyword evidence="2" id="KW-1185">Reference proteome</keyword>
<dbReference type="Proteomes" id="UP001375240">
    <property type="component" value="Unassembled WGS sequence"/>
</dbReference>